<feature type="non-terminal residue" evidence="6">
    <location>
        <position position="1"/>
    </location>
</feature>
<evidence type="ECO:0000313" key="6">
    <source>
        <dbReference type="EMBL" id="GAH13512.1"/>
    </source>
</evidence>
<dbReference type="PANTHER" id="PTHR11070:SF2">
    <property type="entry name" value="ATP-DEPENDENT DNA HELICASE SRS2"/>
    <property type="match status" value="1"/>
</dbReference>
<comment type="caution">
    <text evidence="6">The sequence shown here is derived from an EMBL/GenBank/DDBJ whole genome shotgun (WGS) entry which is preliminary data.</text>
</comment>
<keyword evidence="2" id="KW-0378">Hydrolase</keyword>
<evidence type="ECO:0000259" key="5">
    <source>
        <dbReference type="Pfam" id="PF13361"/>
    </source>
</evidence>
<sequence length="128" mass="14798">VMEDITEWKKHWNYYVRSARGGSQNIQGFLSQVALGTTQQPSQEGIELLTVHSSKGMEFDVVFLISMTEGTFPDFRAKGDEMAEEQRNAFVAVTRSRRLLYVTYPKQKLMPWGETKRQKRSRFVDAIC</sequence>
<dbReference type="EMBL" id="BART01030039">
    <property type="protein sequence ID" value="GAH13512.1"/>
    <property type="molecule type" value="Genomic_DNA"/>
</dbReference>
<gene>
    <name evidence="6" type="ORF">S01H4_52552</name>
</gene>
<evidence type="ECO:0000256" key="1">
    <source>
        <dbReference type="ARBA" id="ARBA00022741"/>
    </source>
</evidence>
<organism evidence="6">
    <name type="scientific">marine sediment metagenome</name>
    <dbReference type="NCBI Taxonomy" id="412755"/>
    <lineage>
        <taxon>unclassified sequences</taxon>
        <taxon>metagenomes</taxon>
        <taxon>ecological metagenomes</taxon>
    </lineage>
</organism>
<evidence type="ECO:0000256" key="4">
    <source>
        <dbReference type="ARBA" id="ARBA00022840"/>
    </source>
</evidence>
<dbReference type="InterPro" id="IPR014017">
    <property type="entry name" value="DNA_helicase_UvrD-like_C"/>
</dbReference>
<feature type="domain" description="UvrD-like helicase C-terminal" evidence="5">
    <location>
        <begin position="21"/>
        <end position="106"/>
    </location>
</feature>
<keyword evidence="3" id="KW-0347">Helicase</keyword>
<accession>X1D046</accession>
<proteinExistence type="predicted"/>
<dbReference type="GO" id="GO:0003677">
    <property type="term" value="F:DNA binding"/>
    <property type="evidence" value="ECO:0007669"/>
    <property type="project" value="InterPro"/>
</dbReference>
<dbReference type="Gene3D" id="3.40.50.300">
    <property type="entry name" value="P-loop containing nucleotide triphosphate hydrolases"/>
    <property type="match status" value="1"/>
</dbReference>
<dbReference type="AlphaFoldDB" id="X1D046"/>
<dbReference type="GO" id="GO:0000725">
    <property type="term" value="P:recombinational repair"/>
    <property type="evidence" value="ECO:0007669"/>
    <property type="project" value="TreeGrafter"/>
</dbReference>
<dbReference type="Pfam" id="PF13361">
    <property type="entry name" value="UvrD_C"/>
    <property type="match status" value="1"/>
</dbReference>
<dbReference type="GO" id="GO:0016787">
    <property type="term" value="F:hydrolase activity"/>
    <property type="evidence" value="ECO:0007669"/>
    <property type="project" value="UniProtKB-KW"/>
</dbReference>
<name>X1D046_9ZZZZ</name>
<dbReference type="PANTHER" id="PTHR11070">
    <property type="entry name" value="UVRD / RECB / PCRA DNA HELICASE FAMILY MEMBER"/>
    <property type="match status" value="1"/>
</dbReference>
<keyword evidence="1" id="KW-0547">Nucleotide-binding</keyword>
<evidence type="ECO:0000256" key="2">
    <source>
        <dbReference type="ARBA" id="ARBA00022801"/>
    </source>
</evidence>
<protein>
    <recommendedName>
        <fullName evidence="5">UvrD-like helicase C-terminal domain-containing protein</fullName>
    </recommendedName>
</protein>
<dbReference type="InterPro" id="IPR000212">
    <property type="entry name" value="DNA_helicase_UvrD/REP"/>
</dbReference>
<evidence type="ECO:0000256" key="3">
    <source>
        <dbReference type="ARBA" id="ARBA00022806"/>
    </source>
</evidence>
<dbReference type="SUPFAM" id="SSF52540">
    <property type="entry name" value="P-loop containing nucleoside triphosphate hydrolases"/>
    <property type="match status" value="1"/>
</dbReference>
<reference evidence="6" key="1">
    <citation type="journal article" date="2014" name="Front. Microbiol.">
        <title>High frequency of phylogenetically diverse reductive dehalogenase-homologous genes in deep subseafloor sedimentary metagenomes.</title>
        <authorList>
            <person name="Kawai M."/>
            <person name="Futagami T."/>
            <person name="Toyoda A."/>
            <person name="Takaki Y."/>
            <person name="Nishi S."/>
            <person name="Hori S."/>
            <person name="Arai W."/>
            <person name="Tsubouchi T."/>
            <person name="Morono Y."/>
            <person name="Uchiyama I."/>
            <person name="Ito T."/>
            <person name="Fujiyama A."/>
            <person name="Inagaki F."/>
            <person name="Takami H."/>
        </authorList>
    </citation>
    <scope>NUCLEOTIDE SEQUENCE</scope>
    <source>
        <strain evidence="6">Expedition CK06-06</strain>
    </source>
</reference>
<dbReference type="GO" id="GO:0005524">
    <property type="term" value="F:ATP binding"/>
    <property type="evidence" value="ECO:0007669"/>
    <property type="project" value="UniProtKB-KW"/>
</dbReference>
<dbReference type="GO" id="GO:0043138">
    <property type="term" value="F:3'-5' DNA helicase activity"/>
    <property type="evidence" value="ECO:0007669"/>
    <property type="project" value="TreeGrafter"/>
</dbReference>
<keyword evidence="4" id="KW-0067">ATP-binding</keyword>
<dbReference type="InterPro" id="IPR027417">
    <property type="entry name" value="P-loop_NTPase"/>
</dbReference>